<evidence type="ECO:0000256" key="1">
    <source>
        <dbReference type="SAM" id="SignalP"/>
    </source>
</evidence>
<keyword evidence="3" id="KW-1185">Reference proteome</keyword>
<feature type="chain" id="PRO_5035941986" description="SXP/RAL-2 family protein Ani s 5-like cation-binding domain-containing protein" evidence="1">
    <location>
        <begin position="23"/>
        <end position="116"/>
    </location>
</feature>
<dbReference type="EMBL" id="CADEPI010000213">
    <property type="protein sequence ID" value="CAB3380624.1"/>
    <property type="molecule type" value="Genomic_DNA"/>
</dbReference>
<evidence type="ECO:0000313" key="2">
    <source>
        <dbReference type="EMBL" id="CAB3380624.1"/>
    </source>
</evidence>
<dbReference type="AlphaFoldDB" id="A0A8S1DDL8"/>
<feature type="signal peptide" evidence="1">
    <location>
        <begin position="1"/>
        <end position="22"/>
    </location>
</feature>
<keyword evidence="1" id="KW-0732">Signal</keyword>
<sequence>MKTALVLLVTAAVLSYFQLTLADQPHGENSDMILRKKQGVDLLDHKKLLDVIHILARTNSRLINAAMNAENYESGYDKETKVESLMKWQQELTKDEENLNEQSKVANVHKLVKISI</sequence>
<reference evidence="2 3" key="1">
    <citation type="submission" date="2020-04" db="EMBL/GenBank/DDBJ databases">
        <authorList>
            <person name="Alioto T."/>
            <person name="Alioto T."/>
            <person name="Gomez Garrido J."/>
        </authorList>
    </citation>
    <scope>NUCLEOTIDE SEQUENCE [LARGE SCALE GENOMIC DNA]</scope>
</reference>
<dbReference type="Proteomes" id="UP000494165">
    <property type="component" value="Unassembled WGS sequence"/>
</dbReference>
<evidence type="ECO:0008006" key="4">
    <source>
        <dbReference type="Google" id="ProtNLM"/>
    </source>
</evidence>
<accession>A0A8S1DDL8</accession>
<gene>
    <name evidence="2" type="ORF">CLODIP_2_CD11862</name>
</gene>
<evidence type="ECO:0000313" key="3">
    <source>
        <dbReference type="Proteomes" id="UP000494165"/>
    </source>
</evidence>
<organism evidence="2 3">
    <name type="scientific">Cloeon dipterum</name>
    <dbReference type="NCBI Taxonomy" id="197152"/>
    <lineage>
        <taxon>Eukaryota</taxon>
        <taxon>Metazoa</taxon>
        <taxon>Ecdysozoa</taxon>
        <taxon>Arthropoda</taxon>
        <taxon>Hexapoda</taxon>
        <taxon>Insecta</taxon>
        <taxon>Pterygota</taxon>
        <taxon>Palaeoptera</taxon>
        <taxon>Ephemeroptera</taxon>
        <taxon>Pisciforma</taxon>
        <taxon>Baetidae</taxon>
        <taxon>Cloeon</taxon>
    </lineage>
</organism>
<comment type="caution">
    <text evidence="2">The sequence shown here is derived from an EMBL/GenBank/DDBJ whole genome shotgun (WGS) entry which is preliminary data.</text>
</comment>
<name>A0A8S1DDL8_9INSE</name>
<proteinExistence type="predicted"/>
<protein>
    <recommendedName>
        <fullName evidence="4">SXP/RAL-2 family protein Ani s 5-like cation-binding domain-containing protein</fullName>
    </recommendedName>
</protein>